<keyword evidence="1" id="KW-0808">Transferase</keyword>
<dbReference type="Proteomes" id="UP001501563">
    <property type="component" value="Unassembled WGS sequence"/>
</dbReference>
<evidence type="ECO:0000256" key="2">
    <source>
        <dbReference type="ARBA" id="ARBA00022777"/>
    </source>
</evidence>
<keyword evidence="2" id="KW-0418">Kinase</keyword>
<evidence type="ECO:0000256" key="1">
    <source>
        <dbReference type="ARBA" id="ARBA00022679"/>
    </source>
</evidence>
<keyword evidence="8" id="KW-1185">Reference proteome</keyword>
<evidence type="ECO:0000259" key="5">
    <source>
        <dbReference type="Pfam" id="PF00582"/>
    </source>
</evidence>
<evidence type="ECO:0000313" key="7">
    <source>
        <dbReference type="EMBL" id="GAA3860138.1"/>
    </source>
</evidence>
<dbReference type="Gene3D" id="3.40.50.300">
    <property type="entry name" value="P-loop containing nucleotide triphosphate hydrolases"/>
    <property type="match status" value="1"/>
</dbReference>
<proteinExistence type="predicted"/>
<dbReference type="RefSeq" id="WP_345547880.1">
    <property type="nucleotide sequence ID" value="NZ_BAAAZA010000006.1"/>
</dbReference>
<organism evidence="7 8">
    <name type="scientific">Streptomyces lannensis</name>
    <dbReference type="NCBI Taxonomy" id="766498"/>
    <lineage>
        <taxon>Bacteria</taxon>
        <taxon>Bacillati</taxon>
        <taxon>Actinomycetota</taxon>
        <taxon>Actinomycetes</taxon>
        <taxon>Kitasatosporales</taxon>
        <taxon>Streptomycetaceae</taxon>
        <taxon>Streptomyces</taxon>
    </lineage>
</organism>
<keyword evidence="3" id="KW-0902">Two-component regulatory system</keyword>
<dbReference type="Gene3D" id="3.40.50.620">
    <property type="entry name" value="HUPs"/>
    <property type="match status" value="1"/>
</dbReference>
<dbReference type="SUPFAM" id="SSF52402">
    <property type="entry name" value="Adenine nucleotide alpha hydrolases-like"/>
    <property type="match status" value="1"/>
</dbReference>
<dbReference type="InterPro" id="IPR027417">
    <property type="entry name" value="P-loop_NTPase"/>
</dbReference>
<evidence type="ECO:0000259" key="6">
    <source>
        <dbReference type="Pfam" id="PF02702"/>
    </source>
</evidence>
<sequence length="423" mass="45711">MSHLAEAPTAQRGSDVPVAAAGRFRVYLGMASGVGKTYAMLDEAARRAARGCDVVAGIVETHDRPATTARLDGLEVVPPKTVTYRGARFAEMDLDAILARRPELVLVDELAHSNVPGSGRHEKRWQDVLELLDADICVIGTLNTQHIESLADAVEAITGTRVRERIPDAVLARADQIELVDSSPEQLRRRMLHGNIYPAERVHPALNGFFQTGNLTALRDLTLRFLAGETDDGTLDQLRRTAAGRSRDAAERVLVGVTDDPGTETVWRRAGRIAAGLAADLYVVHVRPSEVLGRQRTVALESIRQLTEQSGGTWIEIEDDDPARAIVRAAAEHGATHIVLGPSRRGRRLHLLAGGSTVRRLTRLAGDAGIDVHILARATIPAADGPHVGRPSPEGSAAPTTGSDLGKPSATIWWQDGRWEKCR</sequence>
<dbReference type="InterPro" id="IPR003852">
    <property type="entry name" value="Sig_transdc_His_kinase_KdpD_N"/>
</dbReference>
<dbReference type="Pfam" id="PF02702">
    <property type="entry name" value="KdpD"/>
    <property type="match status" value="1"/>
</dbReference>
<dbReference type="Pfam" id="PF00582">
    <property type="entry name" value="Usp"/>
    <property type="match status" value="1"/>
</dbReference>
<dbReference type="PANTHER" id="PTHR45569:SF1">
    <property type="entry name" value="SENSOR PROTEIN KDPD"/>
    <property type="match status" value="1"/>
</dbReference>
<accession>A0ABP7K0G7</accession>
<evidence type="ECO:0000256" key="3">
    <source>
        <dbReference type="ARBA" id="ARBA00023012"/>
    </source>
</evidence>
<evidence type="ECO:0000313" key="8">
    <source>
        <dbReference type="Proteomes" id="UP001501563"/>
    </source>
</evidence>
<feature type="domain" description="UspA" evidence="5">
    <location>
        <begin position="251"/>
        <end position="363"/>
    </location>
</feature>
<dbReference type="InterPro" id="IPR014729">
    <property type="entry name" value="Rossmann-like_a/b/a_fold"/>
</dbReference>
<evidence type="ECO:0000256" key="4">
    <source>
        <dbReference type="SAM" id="MobiDB-lite"/>
    </source>
</evidence>
<protein>
    <submittedName>
        <fullName evidence="7">Uncharacterized protein</fullName>
    </submittedName>
</protein>
<feature type="region of interest" description="Disordered" evidence="4">
    <location>
        <begin position="382"/>
        <end position="410"/>
    </location>
</feature>
<name>A0ABP7K0G7_9ACTN</name>
<dbReference type="InterPro" id="IPR052023">
    <property type="entry name" value="Histidine_kinase_KdpD"/>
</dbReference>
<reference evidence="8" key="1">
    <citation type="journal article" date="2019" name="Int. J. Syst. Evol. Microbiol.">
        <title>The Global Catalogue of Microorganisms (GCM) 10K type strain sequencing project: providing services to taxonomists for standard genome sequencing and annotation.</title>
        <authorList>
            <consortium name="The Broad Institute Genomics Platform"/>
            <consortium name="The Broad Institute Genome Sequencing Center for Infectious Disease"/>
            <person name="Wu L."/>
            <person name="Ma J."/>
        </authorList>
    </citation>
    <scope>NUCLEOTIDE SEQUENCE [LARGE SCALE GENOMIC DNA]</scope>
    <source>
        <strain evidence="8">JCM 16578</strain>
    </source>
</reference>
<feature type="domain" description="Signal transduction histidine kinase osmosensitive K+ channel sensor N-terminal" evidence="6">
    <location>
        <begin position="21"/>
        <end position="228"/>
    </location>
</feature>
<gene>
    <name evidence="7" type="ORF">GCM10022207_24710</name>
</gene>
<dbReference type="InterPro" id="IPR006016">
    <property type="entry name" value="UspA"/>
</dbReference>
<dbReference type="EMBL" id="BAAAZA010000006">
    <property type="protein sequence ID" value="GAA3860138.1"/>
    <property type="molecule type" value="Genomic_DNA"/>
</dbReference>
<dbReference type="PANTHER" id="PTHR45569">
    <property type="entry name" value="SENSOR PROTEIN KDPD"/>
    <property type="match status" value="1"/>
</dbReference>
<comment type="caution">
    <text evidence="7">The sequence shown here is derived from an EMBL/GenBank/DDBJ whole genome shotgun (WGS) entry which is preliminary data.</text>
</comment>